<dbReference type="OrthoDB" id="324054at2157"/>
<dbReference type="Pfam" id="PF24035">
    <property type="entry name" value="DUF7344"/>
    <property type="match status" value="1"/>
</dbReference>
<dbReference type="AlphaFoldDB" id="A0A7D5GCF7"/>
<dbReference type="RefSeq" id="WP_179169781.1">
    <property type="nucleotide sequence ID" value="NZ_CP058529.1"/>
</dbReference>
<proteinExistence type="predicted"/>
<dbReference type="Proteomes" id="UP000509750">
    <property type="component" value="Chromosome"/>
</dbReference>
<dbReference type="InterPro" id="IPR055768">
    <property type="entry name" value="DUF7344"/>
</dbReference>
<dbReference type="GeneID" id="56029542"/>
<gene>
    <name evidence="2" type="ORF">HUG10_11875</name>
</gene>
<organism evidence="2 3">
    <name type="scientific">Halorarum halophilum</name>
    <dbReference type="NCBI Taxonomy" id="2743090"/>
    <lineage>
        <taxon>Archaea</taxon>
        <taxon>Methanobacteriati</taxon>
        <taxon>Methanobacteriota</taxon>
        <taxon>Stenosarchaea group</taxon>
        <taxon>Halobacteria</taxon>
        <taxon>Halobacteriales</taxon>
        <taxon>Haloferacaceae</taxon>
        <taxon>Halorarum</taxon>
    </lineage>
</organism>
<evidence type="ECO:0000313" key="2">
    <source>
        <dbReference type="EMBL" id="QLG28206.1"/>
    </source>
</evidence>
<reference evidence="2 3" key="1">
    <citation type="submission" date="2020-07" db="EMBL/GenBank/DDBJ databases">
        <title>Gai3-2, isolated from salt lake.</title>
        <authorList>
            <person name="Cui H."/>
            <person name="Shi X."/>
        </authorList>
    </citation>
    <scope>NUCLEOTIDE SEQUENCE [LARGE SCALE GENOMIC DNA]</scope>
    <source>
        <strain evidence="2 3">Gai3-2</strain>
    </source>
</reference>
<dbReference type="KEGG" id="halg:HUG10_11875"/>
<keyword evidence="3" id="KW-1185">Reference proteome</keyword>
<feature type="domain" description="DUF7344" evidence="1">
    <location>
        <begin position="30"/>
        <end position="108"/>
    </location>
</feature>
<accession>A0A7D5GCF7</accession>
<dbReference type="EMBL" id="CP058529">
    <property type="protein sequence ID" value="QLG28206.1"/>
    <property type="molecule type" value="Genomic_DNA"/>
</dbReference>
<evidence type="ECO:0000313" key="3">
    <source>
        <dbReference type="Proteomes" id="UP000509750"/>
    </source>
</evidence>
<sequence length="124" mass="13860">MSEHAPAEPSPAQLVEHLTTLTDVEEDNLFDALSSTRRRHVLTVLLTEARPVGRVRLASEVAALETGTGSERRSDELEREVRLSLHHVHLPKLSRAGFVAIDEDRDLVWPGWTLPIADPVLRTE</sequence>
<evidence type="ECO:0000259" key="1">
    <source>
        <dbReference type="Pfam" id="PF24035"/>
    </source>
</evidence>
<name>A0A7D5GCF7_9EURY</name>
<protein>
    <recommendedName>
        <fullName evidence="1">DUF7344 domain-containing protein</fullName>
    </recommendedName>
</protein>